<dbReference type="PROSITE" id="PS00108">
    <property type="entry name" value="PROTEIN_KINASE_ST"/>
    <property type="match status" value="1"/>
</dbReference>
<keyword evidence="6" id="KW-0812">Transmembrane</keyword>
<dbReference type="GO" id="GO:0004674">
    <property type="term" value="F:protein serine/threonine kinase activity"/>
    <property type="evidence" value="ECO:0007669"/>
    <property type="project" value="TreeGrafter"/>
</dbReference>
<keyword evidence="6" id="KW-0472">Membrane</keyword>
<dbReference type="STRING" id="915059.NH26_20775"/>
<feature type="binding site" evidence="5">
    <location>
        <position position="509"/>
    </location>
    <ligand>
        <name>ATP</name>
        <dbReference type="ChEBI" id="CHEBI:30616"/>
    </ligand>
</feature>
<evidence type="ECO:0000256" key="2">
    <source>
        <dbReference type="ARBA" id="ARBA00022741"/>
    </source>
</evidence>
<proteinExistence type="predicted"/>
<dbReference type="SMART" id="SM00220">
    <property type="entry name" value="S_TKc"/>
    <property type="match status" value="1"/>
</dbReference>
<evidence type="ECO:0000256" key="3">
    <source>
        <dbReference type="ARBA" id="ARBA00022777"/>
    </source>
</evidence>
<keyword evidence="3" id="KW-0418">Kinase</keyword>
<keyword evidence="6" id="KW-1133">Transmembrane helix</keyword>
<comment type="caution">
    <text evidence="8">The sequence shown here is derived from an EMBL/GenBank/DDBJ whole genome shotgun (WGS) entry which is preliminary data.</text>
</comment>
<dbReference type="Proteomes" id="UP000179797">
    <property type="component" value="Unassembled WGS sequence"/>
</dbReference>
<evidence type="ECO:0000256" key="6">
    <source>
        <dbReference type="SAM" id="Phobius"/>
    </source>
</evidence>
<dbReference type="SUPFAM" id="SSF56112">
    <property type="entry name" value="Protein kinase-like (PK-like)"/>
    <property type="match status" value="1"/>
</dbReference>
<keyword evidence="1" id="KW-0808">Transferase</keyword>
<dbReference type="PANTHER" id="PTHR43289:SF6">
    <property type="entry name" value="SERINE_THREONINE-PROTEIN KINASE NEKL-3"/>
    <property type="match status" value="1"/>
</dbReference>
<dbReference type="PANTHER" id="PTHR43289">
    <property type="entry name" value="MITOGEN-ACTIVATED PROTEIN KINASE KINASE KINASE 20-RELATED"/>
    <property type="match status" value="1"/>
</dbReference>
<dbReference type="CDD" id="cd14014">
    <property type="entry name" value="STKc_PknB_like"/>
    <property type="match status" value="1"/>
</dbReference>
<dbReference type="Gene3D" id="1.10.510.10">
    <property type="entry name" value="Transferase(Phosphotransferase) domain 1"/>
    <property type="match status" value="1"/>
</dbReference>
<keyword evidence="9" id="KW-1185">Reference proteome</keyword>
<evidence type="ECO:0000256" key="5">
    <source>
        <dbReference type="PROSITE-ProRule" id="PRU10141"/>
    </source>
</evidence>
<evidence type="ECO:0000256" key="1">
    <source>
        <dbReference type="ARBA" id="ARBA00022679"/>
    </source>
</evidence>
<dbReference type="InterPro" id="IPR000719">
    <property type="entry name" value="Prot_kinase_dom"/>
</dbReference>
<protein>
    <recommendedName>
        <fullName evidence="7">Protein kinase domain-containing protein</fullName>
    </recommendedName>
</protein>
<dbReference type="OrthoDB" id="9813021at2"/>
<feature type="domain" description="Protein kinase" evidence="7">
    <location>
        <begin position="480"/>
        <end position="751"/>
    </location>
</feature>
<keyword evidence="2 5" id="KW-0547">Nucleotide-binding</keyword>
<evidence type="ECO:0000259" key="7">
    <source>
        <dbReference type="PROSITE" id="PS50011"/>
    </source>
</evidence>
<name>A0A1S1YSR9_FLAPC</name>
<accession>A0A1S1YSR9</accession>
<reference evidence="8 9" key="1">
    <citation type="journal article" date="2012" name="Int. J. Syst. Evol. Microbiol.">
        <title>Flammeovirga pacifica sp. nov., isolated from deep-sea sediment.</title>
        <authorList>
            <person name="Xu H."/>
            <person name="Fu Y."/>
            <person name="Yang N."/>
            <person name="Ding Z."/>
            <person name="Lai Q."/>
            <person name="Zeng R."/>
        </authorList>
    </citation>
    <scope>NUCLEOTIDE SEQUENCE [LARGE SCALE GENOMIC DNA]</scope>
    <source>
        <strain evidence="9">DSM 24597 / LMG 26175 / WPAGA1</strain>
    </source>
</reference>
<gene>
    <name evidence="8" type="ORF">NH26_20775</name>
</gene>
<dbReference type="PROSITE" id="PS50011">
    <property type="entry name" value="PROTEIN_KINASE_DOM"/>
    <property type="match status" value="1"/>
</dbReference>
<keyword evidence="4 5" id="KW-0067">ATP-binding</keyword>
<feature type="transmembrane region" description="Helical" evidence="6">
    <location>
        <begin position="441"/>
        <end position="464"/>
    </location>
</feature>
<sequence length="767" mass="88386">MGEGNNLHEKATEILGKIIDLSKEDALKKIHELCIHDEVLKAEVLSLYSEFTILPKNQKKEKTKEKLNLHLLSVDEKSNNFQRLRTKLLSKKGTRLIVIICIILFLSILGFFIRKNVYNSLFEAALNERYALVQTNKLILEDWVNHHKETIKRYASAKIIKKLATKIDSIQHLDLSPIERKKQLLPLSNQLKEVTRVLNSGDLAIIDKNTPKILLNTYLANDTTLASSNNLQLSKEFFDFFIELSEGKTIFFSPMHNTESIYNQTIYYEDSDCGFMTPIYNKNNQIISYLFFGISARHGFSNNFKLSHYGKSSKTYAIDDGARLDSESRFLKEISKPLQLDTLKKPTAIYYVRSEDPGVNIMEGEIPDSNTFDRKLTKVAQAIGFHLYNNGPISGKIKEVYNDYRGVKVIGAFEWMPEYKIGIISEIDEAEAMEMLPKIDLLLGILYLIICILLFLVYHSNITVVQYNKRMKKLGELGQYRLINKIGEGGFGEVYKGEHSLLKMPVAIKLLKSGTNDDGIQRFEKEVKITSSLKHPNTIKVYDFGRSPEGNFYYVMEYINGITLSKVLEIEKKLPIERIVYILRKVSYSLREAHQNNLVHRDIKPLNIMLSQQGGAFDQVKLLDFGLVKDLENQENTQLHKIGGTPMFMAPERMRDPYNNDHRVDIYSMGALGLYLLSGRFLVELISQKVMSGEETIQGNFRDKLIDRPDVPIVLKDILLSCIRFDPNKRIQDINELIDVLENLQKEHPWTQQLAKKWWHQYDEYSV</sequence>
<dbReference type="Pfam" id="PF00069">
    <property type="entry name" value="Pkinase"/>
    <property type="match status" value="1"/>
</dbReference>
<organism evidence="8 9">
    <name type="scientific">Flammeovirga pacifica</name>
    <dbReference type="NCBI Taxonomy" id="915059"/>
    <lineage>
        <taxon>Bacteria</taxon>
        <taxon>Pseudomonadati</taxon>
        <taxon>Bacteroidota</taxon>
        <taxon>Cytophagia</taxon>
        <taxon>Cytophagales</taxon>
        <taxon>Flammeovirgaceae</taxon>
        <taxon>Flammeovirga</taxon>
    </lineage>
</organism>
<evidence type="ECO:0000313" key="8">
    <source>
        <dbReference type="EMBL" id="OHX64046.1"/>
    </source>
</evidence>
<evidence type="ECO:0000313" key="9">
    <source>
        <dbReference type="Proteomes" id="UP000179797"/>
    </source>
</evidence>
<dbReference type="PROSITE" id="PS00107">
    <property type="entry name" value="PROTEIN_KINASE_ATP"/>
    <property type="match status" value="1"/>
</dbReference>
<dbReference type="InterPro" id="IPR008271">
    <property type="entry name" value="Ser/Thr_kinase_AS"/>
</dbReference>
<dbReference type="AlphaFoldDB" id="A0A1S1YSR9"/>
<dbReference type="InterPro" id="IPR017441">
    <property type="entry name" value="Protein_kinase_ATP_BS"/>
</dbReference>
<evidence type="ECO:0000256" key="4">
    <source>
        <dbReference type="ARBA" id="ARBA00022840"/>
    </source>
</evidence>
<dbReference type="EMBL" id="JRYR02000002">
    <property type="protein sequence ID" value="OHX64046.1"/>
    <property type="molecule type" value="Genomic_DNA"/>
</dbReference>
<feature type="transmembrane region" description="Helical" evidence="6">
    <location>
        <begin position="93"/>
        <end position="113"/>
    </location>
</feature>
<dbReference type="GO" id="GO:0005524">
    <property type="term" value="F:ATP binding"/>
    <property type="evidence" value="ECO:0007669"/>
    <property type="project" value="UniProtKB-UniRule"/>
</dbReference>
<dbReference type="RefSeq" id="WP_044218236.1">
    <property type="nucleotide sequence ID" value="NZ_JRYR02000002.1"/>
</dbReference>
<dbReference type="InterPro" id="IPR011009">
    <property type="entry name" value="Kinase-like_dom_sf"/>
</dbReference>